<sequence>MASDFDPLDDMLADGAVNKAKTVGKFQPKAKFRPTKKVSFATSVSTSQGVQTIDSTQSELIEPSKPCSVVVPNNNEGSHAFMEKSTVENSEAIFGSEVPGDTDNVVLSSNGHDQTHDKELVREENDAFDSNNTAKNDSIPTFQEDDVIDLPSVDFTHTLPTESTSECPSNEKPMNLEGVREIPKKLATRRAKTASFPSPQKEKASPLSRENEIGRTLRSRKSKTNACELVDEDVELSAECVAVHEENINNNEEFQAESEPKKKKRNQKSKKTNTDIEKPGRKRKKTSSDQDVVAMPKKLSRSTRRTRVVDKALLAIPDDELDYDTVPLRDLLARAEHIEKQMKKAATATKKSNGDSSILNTEEDETFISKQGGEYNDGEEGSPIAEDTTENFNYQTYMDKTHRTRWSKEDTEMFYNAVRQMGTDLAMIQQLFPGRTRRQLKLKYKKEEREHPMRLHDALTSRSKDNSYFEMIIENLEQEKKRKQAEEKQNDDEDGSIDLTCNGDADEETTIADDEEPKDDEHDQEEENDDVANDDTEVQSPSKPDDAEDDDLFSWDQYTSM</sequence>
<dbReference type="CDD" id="cd00167">
    <property type="entry name" value="SANT"/>
    <property type="match status" value="1"/>
</dbReference>
<comment type="caution">
    <text evidence="3">The sequence shown here is derived from an EMBL/GenBank/DDBJ whole genome shotgun (WGS) entry which is preliminary data.</text>
</comment>
<dbReference type="InterPro" id="IPR009057">
    <property type="entry name" value="Homeodomain-like_sf"/>
</dbReference>
<proteinExistence type="predicted"/>
<evidence type="ECO:0000256" key="1">
    <source>
        <dbReference type="SAM" id="MobiDB-lite"/>
    </source>
</evidence>
<feature type="compositionally biased region" description="Basic and acidic residues" evidence="1">
    <location>
        <begin position="113"/>
        <end position="125"/>
    </location>
</feature>
<gene>
    <name evidence="3" type="ORF">CASFOL_029999</name>
</gene>
<dbReference type="SUPFAM" id="SSF46689">
    <property type="entry name" value="Homeodomain-like"/>
    <property type="match status" value="1"/>
</dbReference>
<accession>A0ABD3C9E1</accession>
<dbReference type="Proteomes" id="UP001632038">
    <property type="component" value="Unassembled WGS sequence"/>
</dbReference>
<name>A0ABD3C9E1_9LAMI</name>
<feature type="compositionally biased region" description="Polar residues" evidence="1">
    <location>
        <begin position="128"/>
        <end position="141"/>
    </location>
</feature>
<feature type="compositionally biased region" description="Basic residues" evidence="1">
    <location>
        <begin position="261"/>
        <end position="271"/>
    </location>
</feature>
<dbReference type="InterPro" id="IPR001005">
    <property type="entry name" value="SANT/Myb"/>
</dbReference>
<feature type="compositionally biased region" description="Polar residues" evidence="1">
    <location>
        <begin position="158"/>
        <end position="168"/>
    </location>
</feature>
<dbReference type="Gene3D" id="1.10.10.60">
    <property type="entry name" value="Homeodomain-like"/>
    <property type="match status" value="1"/>
</dbReference>
<protein>
    <recommendedName>
        <fullName evidence="2">Myb-like domain-containing protein</fullName>
    </recommendedName>
</protein>
<feature type="compositionally biased region" description="Acidic residues" evidence="1">
    <location>
        <begin position="504"/>
        <end position="537"/>
    </location>
</feature>
<dbReference type="Pfam" id="PF15963">
    <property type="entry name" value="Myb_DNA-bind_7"/>
    <property type="match status" value="1"/>
</dbReference>
<dbReference type="PANTHER" id="PTHR22929">
    <property type="entry name" value="RNA POLYMERASE III TRANSCRIPTION INITIATION FACTOR B"/>
    <property type="match status" value="1"/>
</dbReference>
<organism evidence="3 4">
    <name type="scientific">Castilleja foliolosa</name>
    <dbReference type="NCBI Taxonomy" id="1961234"/>
    <lineage>
        <taxon>Eukaryota</taxon>
        <taxon>Viridiplantae</taxon>
        <taxon>Streptophyta</taxon>
        <taxon>Embryophyta</taxon>
        <taxon>Tracheophyta</taxon>
        <taxon>Spermatophyta</taxon>
        <taxon>Magnoliopsida</taxon>
        <taxon>eudicotyledons</taxon>
        <taxon>Gunneridae</taxon>
        <taxon>Pentapetalae</taxon>
        <taxon>asterids</taxon>
        <taxon>lamiids</taxon>
        <taxon>Lamiales</taxon>
        <taxon>Orobanchaceae</taxon>
        <taxon>Pedicularideae</taxon>
        <taxon>Castillejinae</taxon>
        <taxon>Castilleja</taxon>
    </lineage>
</organism>
<feature type="domain" description="Myb-like" evidence="2">
    <location>
        <begin position="402"/>
        <end position="450"/>
    </location>
</feature>
<evidence type="ECO:0000259" key="2">
    <source>
        <dbReference type="SMART" id="SM00717"/>
    </source>
</evidence>
<feature type="region of interest" description="Disordered" evidence="1">
    <location>
        <begin position="95"/>
        <end position="143"/>
    </location>
</feature>
<dbReference type="AlphaFoldDB" id="A0ABD3C9E1"/>
<dbReference type="SMART" id="SM00717">
    <property type="entry name" value="SANT"/>
    <property type="match status" value="1"/>
</dbReference>
<reference evidence="4" key="1">
    <citation type="journal article" date="2024" name="IScience">
        <title>Strigolactones Initiate the Formation of Haustorium-like Structures in Castilleja.</title>
        <authorList>
            <person name="Buerger M."/>
            <person name="Peterson D."/>
            <person name="Chory J."/>
        </authorList>
    </citation>
    <scope>NUCLEOTIDE SEQUENCE [LARGE SCALE GENOMIC DNA]</scope>
</reference>
<evidence type="ECO:0000313" key="3">
    <source>
        <dbReference type="EMBL" id="KAL3626450.1"/>
    </source>
</evidence>
<dbReference type="PANTHER" id="PTHR22929:SF0">
    <property type="entry name" value="TRANSCRIPTION FACTOR TFIIIB COMPONENT B'' HOMOLOG"/>
    <property type="match status" value="1"/>
</dbReference>
<keyword evidence="4" id="KW-1185">Reference proteome</keyword>
<feature type="region of interest" description="Disordered" evidence="1">
    <location>
        <begin position="156"/>
        <end position="227"/>
    </location>
</feature>
<dbReference type="EMBL" id="JAVIJP010000047">
    <property type="protein sequence ID" value="KAL3626450.1"/>
    <property type="molecule type" value="Genomic_DNA"/>
</dbReference>
<feature type="compositionally biased region" description="Basic and acidic residues" evidence="1">
    <location>
        <begin position="200"/>
        <end position="215"/>
    </location>
</feature>
<feature type="region of interest" description="Disordered" evidence="1">
    <location>
        <begin position="246"/>
        <end position="300"/>
    </location>
</feature>
<dbReference type="InterPro" id="IPR039467">
    <property type="entry name" value="TFIIIB_B''_Myb"/>
</dbReference>
<evidence type="ECO:0000313" key="4">
    <source>
        <dbReference type="Proteomes" id="UP001632038"/>
    </source>
</evidence>
<feature type="region of interest" description="Disordered" evidence="1">
    <location>
        <begin position="480"/>
        <end position="561"/>
    </location>
</feature>